<dbReference type="Proteomes" id="UP000570514">
    <property type="component" value="Unassembled WGS sequence"/>
</dbReference>
<organism evidence="7 8">
    <name type="scientific">Rhizomicrobium palustre</name>
    <dbReference type="NCBI Taxonomy" id="189966"/>
    <lineage>
        <taxon>Bacteria</taxon>
        <taxon>Pseudomonadati</taxon>
        <taxon>Pseudomonadota</taxon>
        <taxon>Alphaproteobacteria</taxon>
        <taxon>Micropepsales</taxon>
        <taxon>Micropepsaceae</taxon>
        <taxon>Rhizomicrobium</taxon>
    </lineage>
</organism>
<proteinExistence type="inferred from homology"/>
<dbReference type="SUPFAM" id="SSF75005">
    <property type="entry name" value="Arabinanase/levansucrase/invertase"/>
    <property type="match status" value="1"/>
</dbReference>
<dbReference type="InterPro" id="IPR013320">
    <property type="entry name" value="ConA-like_dom_sf"/>
</dbReference>
<dbReference type="InterPro" id="IPR006311">
    <property type="entry name" value="TAT_signal"/>
</dbReference>
<protein>
    <submittedName>
        <fullName evidence="7">Beta-xylosidase</fullName>
    </submittedName>
</protein>
<keyword evidence="8" id="KW-1185">Reference proteome</keyword>
<evidence type="ECO:0000256" key="1">
    <source>
        <dbReference type="ARBA" id="ARBA00009865"/>
    </source>
</evidence>
<evidence type="ECO:0000256" key="3">
    <source>
        <dbReference type="ARBA" id="ARBA00023295"/>
    </source>
</evidence>
<keyword evidence="3 6" id="KW-0326">Glycosidase</keyword>
<evidence type="ECO:0000313" key="8">
    <source>
        <dbReference type="Proteomes" id="UP000570514"/>
    </source>
</evidence>
<evidence type="ECO:0000256" key="4">
    <source>
        <dbReference type="PIRSR" id="PIRSR606710-1"/>
    </source>
</evidence>
<dbReference type="CDD" id="cd09002">
    <property type="entry name" value="GH43_XYL-like"/>
    <property type="match status" value="1"/>
</dbReference>
<evidence type="ECO:0000256" key="5">
    <source>
        <dbReference type="PIRSR" id="PIRSR606710-2"/>
    </source>
</evidence>
<feature type="active site" description="Proton donor" evidence="4">
    <location>
        <position position="233"/>
    </location>
</feature>
<dbReference type="PANTHER" id="PTHR42812">
    <property type="entry name" value="BETA-XYLOSIDASE"/>
    <property type="match status" value="1"/>
</dbReference>
<gene>
    <name evidence="7" type="ORF">FHS83_000322</name>
</gene>
<dbReference type="EMBL" id="JAASRM010000001">
    <property type="protein sequence ID" value="NIK87004.1"/>
    <property type="molecule type" value="Genomic_DNA"/>
</dbReference>
<feature type="active site" description="Proton acceptor" evidence="4">
    <location>
        <position position="76"/>
    </location>
</feature>
<dbReference type="GO" id="GO:0005975">
    <property type="term" value="P:carbohydrate metabolic process"/>
    <property type="evidence" value="ECO:0007669"/>
    <property type="project" value="InterPro"/>
</dbReference>
<dbReference type="Gene3D" id="2.60.120.200">
    <property type="match status" value="1"/>
</dbReference>
<comment type="caution">
    <text evidence="7">The sequence shown here is derived from an EMBL/GenBank/DDBJ whole genome shotgun (WGS) entry which is preliminary data.</text>
</comment>
<name>A0A846MU92_9PROT</name>
<dbReference type="GO" id="GO:0004553">
    <property type="term" value="F:hydrolase activity, hydrolyzing O-glycosyl compounds"/>
    <property type="evidence" value="ECO:0007669"/>
    <property type="project" value="InterPro"/>
</dbReference>
<evidence type="ECO:0000313" key="7">
    <source>
        <dbReference type="EMBL" id="NIK87004.1"/>
    </source>
</evidence>
<dbReference type="PANTHER" id="PTHR42812:SF2">
    <property type="entry name" value="XYLOSIDASE_ARABINOSIDASE"/>
    <property type="match status" value="1"/>
</dbReference>
<dbReference type="RefSeq" id="WP_167080209.1">
    <property type="nucleotide sequence ID" value="NZ_BAAADC010000001.1"/>
</dbReference>
<accession>A0A846MU92</accession>
<dbReference type="InterPro" id="IPR006710">
    <property type="entry name" value="Glyco_hydro_43"/>
</dbReference>
<dbReference type="InterPro" id="IPR051795">
    <property type="entry name" value="Glycosyl_Hydrlase_43"/>
</dbReference>
<dbReference type="InterPro" id="IPR023296">
    <property type="entry name" value="Glyco_hydro_beta-prop_sf"/>
</dbReference>
<reference evidence="7 8" key="1">
    <citation type="submission" date="2020-03" db="EMBL/GenBank/DDBJ databases">
        <title>Genomic Encyclopedia of Type Strains, Phase IV (KMG-IV): sequencing the most valuable type-strain genomes for metagenomic binning, comparative biology and taxonomic classification.</title>
        <authorList>
            <person name="Goeker M."/>
        </authorList>
    </citation>
    <scope>NUCLEOTIDE SEQUENCE [LARGE SCALE GENOMIC DNA]</scope>
    <source>
        <strain evidence="7 8">DSM 19867</strain>
    </source>
</reference>
<dbReference type="PROSITE" id="PS51318">
    <property type="entry name" value="TAT"/>
    <property type="match status" value="1"/>
</dbReference>
<dbReference type="Gene3D" id="2.115.10.20">
    <property type="entry name" value="Glycosyl hydrolase domain, family 43"/>
    <property type="match status" value="1"/>
</dbReference>
<keyword evidence="2 6" id="KW-0378">Hydrolase</keyword>
<sequence length="548" mass="59867">MTSRRSALQALGLGPLALGALGLGARAEAKAADTKTSAKGAPAATPAYATSFDGQRKADLGNGFFLNPIMAGDHPDPAILKDGADYYMTFSSFEAYPGCTIWHSRDLVNWKPITAALKKNIGSVWAVSLEKANGKYYLYIPTKATSPGTKTSIYVIWADKITGPWSEPIDLGLTTHIDPCHFQDTDGSRWLFLSGGDRVRLSEDGLSCVGAPEHIYDPWHYPEDWDVEGFSPEGPKVYKHGKYYYIVTAVGGTAGPPTGHMVIAARSEKLGGPYENHPGNPLVRTVSTAEKWWSRGHASLIEGPGGDWWSIYHGYENGYWTLGRQALLAPVTWTKDGWFEIGGGDLSKPIAKPKGTAGLAQPHGLPLSDDFSTDRTGTVWNFFRPAPTEMQRVSRDGDGLVLQAAGTTPKDSSPLLMVVGDQAYEVQCDIEVTGGARAGLVLFYDDRLYCGLSFDAKNFQVHQYGQDRSRPANPHGARLLMKIRNDRHIVSIFTSGDGGKTWKRYDRGMEVSGYHHNVRNGFLMLKPGLFASVAGAARFRNFQYRALP</sequence>
<dbReference type="Pfam" id="PF04616">
    <property type="entry name" value="Glyco_hydro_43"/>
    <property type="match status" value="1"/>
</dbReference>
<feature type="site" description="Important for catalytic activity, responsible for pKa modulation of the active site Glu and correct orientation of both the proton donor and substrate" evidence="5">
    <location>
        <position position="178"/>
    </location>
</feature>
<evidence type="ECO:0000256" key="2">
    <source>
        <dbReference type="ARBA" id="ARBA00022801"/>
    </source>
</evidence>
<dbReference type="SUPFAM" id="SSF49899">
    <property type="entry name" value="Concanavalin A-like lectins/glucanases"/>
    <property type="match status" value="1"/>
</dbReference>
<comment type="similarity">
    <text evidence="1 6">Belongs to the glycosyl hydrolase 43 family.</text>
</comment>
<evidence type="ECO:0000256" key="6">
    <source>
        <dbReference type="RuleBase" id="RU361187"/>
    </source>
</evidence>
<dbReference type="AlphaFoldDB" id="A0A846MU92"/>